<dbReference type="GO" id="GO:0030488">
    <property type="term" value="P:tRNA methylation"/>
    <property type="evidence" value="ECO:0007669"/>
    <property type="project" value="TreeGrafter"/>
</dbReference>
<keyword evidence="5" id="KW-0342">GTP-binding</keyword>
<name>A0A7L2NNE9_PYCJO</name>
<keyword evidence="3" id="KW-0547">Nucleotide-binding</keyword>
<dbReference type="InterPro" id="IPR004520">
    <property type="entry name" value="GTPase_MnmE"/>
</dbReference>
<dbReference type="InterPro" id="IPR027368">
    <property type="entry name" value="MnmE_dom2"/>
</dbReference>
<evidence type="ECO:0000313" key="7">
    <source>
        <dbReference type="EMBL" id="NXR73790.1"/>
    </source>
</evidence>
<keyword evidence="2" id="KW-0819">tRNA processing</keyword>
<comment type="similarity">
    <text evidence="1">Belongs to the TRAFAC class TrmE-Era-EngA-EngB-Septin-like GTPase superfamily. TrmE GTPase family.</text>
</comment>
<organism evidence="7 8">
    <name type="scientific">Pycnonotus jocosus</name>
    <name type="common">Red-whiskered bulbul</name>
    <name type="synonym">Lanius jocosus</name>
    <dbReference type="NCBI Taxonomy" id="182897"/>
    <lineage>
        <taxon>Eukaryota</taxon>
        <taxon>Metazoa</taxon>
        <taxon>Chordata</taxon>
        <taxon>Craniata</taxon>
        <taxon>Vertebrata</taxon>
        <taxon>Euteleostomi</taxon>
        <taxon>Archelosauria</taxon>
        <taxon>Archosauria</taxon>
        <taxon>Dinosauria</taxon>
        <taxon>Saurischia</taxon>
        <taxon>Theropoda</taxon>
        <taxon>Coelurosauria</taxon>
        <taxon>Aves</taxon>
        <taxon>Neognathae</taxon>
        <taxon>Neoaves</taxon>
        <taxon>Telluraves</taxon>
        <taxon>Australaves</taxon>
        <taxon>Passeriformes</taxon>
        <taxon>Sylvioidea</taxon>
        <taxon>Pycnonotidae</taxon>
        <taxon>Pycnonotus</taxon>
    </lineage>
</organism>
<dbReference type="SUPFAM" id="SSF52540">
    <property type="entry name" value="P-loop containing nucleoside triphosphate hydrolases"/>
    <property type="match status" value="1"/>
</dbReference>
<dbReference type="Proteomes" id="UP000535705">
    <property type="component" value="Unassembled WGS sequence"/>
</dbReference>
<reference evidence="7 8" key="1">
    <citation type="submission" date="2019-09" db="EMBL/GenBank/DDBJ databases">
        <title>Bird 10,000 Genomes (B10K) Project - Family phase.</title>
        <authorList>
            <person name="Zhang G."/>
        </authorList>
    </citation>
    <scope>NUCLEOTIDE SEQUENCE [LARGE SCALE GENOMIC DNA]</scope>
    <source>
        <strain evidence="7">B10K-DU-002-42</strain>
        <tissue evidence="7">Muscle</tissue>
    </source>
</reference>
<dbReference type="OrthoDB" id="188276at2759"/>
<keyword evidence="8" id="KW-1185">Reference proteome</keyword>
<dbReference type="GO" id="GO:0003924">
    <property type="term" value="F:GTPase activity"/>
    <property type="evidence" value="ECO:0007669"/>
    <property type="project" value="InterPro"/>
</dbReference>
<dbReference type="EMBL" id="VWYP01007895">
    <property type="protein sequence ID" value="NXR73790.1"/>
    <property type="molecule type" value="Genomic_DNA"/>
</dbReference>
<dbReference type="AlphaFoldDB" id="A0A7L2NNE9"/>
<dbReference type="Pfam" id="PF01926">
    <property type="entry name" value="MMR_HSR1"/>
    <property type="match status" value="1"/>
</dbReference>
<feature type="domain" description="TrmE-type G" evidence="6">
    <location>
        <begin position="179"/>
        <end position="343"/>
    </location>
</feature>
<dbReference type="PANTHER" id="PTHR42714">
    <property type="entry name" value="TRNA MODIFICATION GTPASE GTPBP3"/>
    <property type="match status" value="1"/>
</dbReference>
<dbReference type="InterPro" id="IPR005225">
    <property type="entry name" value="Small_GTP-bd"/>
</dbReference>
<dbReference type="HAMAP" id="MF_00379">
    <property type="entry name" value="GTPase_MnmE"/>
    <property type="match status" value="1"/>
</dbReference>
<sequence>ALLVWFPGPHSFTGEDCAELHVHGGPAVVNGVLQALGRVPGLRPAEPGEFTLRAFRRGKLDLTAVEGLRDLIGAHTEAQRRQALRQMEGDLGRLYQRWSHALTQALAHLEAFIDFGEDEEVEEEVLGQGEELLPSLGLLSQIWGSGHKASPLAVTVRALERDIRAHLRDGRRGELLRGGVRAVIAGPPNVGKSSLLNLLCQRPAAIVSPQAGTTRDVLEVALDIGGYPLVLSDTAGLRRATDPVEREGVARARARLSQADLVLAVLDVTSVSPTGVALGAALAALEPPPGVPCVLVLNKADLLGGRGGAPSVAGPQGPPATLLSCKTGQGLQELLELLAQQLAQLCGDPLSGSPSLTHSRHSRHLGACAAALARVGRGDTGDTGDIGDLALAAEQLRVARRELGRITGHVGAEEVLDIIFRDFCVGK</sequence>
<keyword evidence="4" id="KW-0378">Hydrolase</keyword>
<gene>
    <name evidence="7" type="primary">Gtpbp3</name>
    <name evidence="7" type="ORF">PYCJOC_R14737</name>
</gene>
<feature type="non-terminal residue" evidence="7">
    <location>
        <position position="1"/>
    </location>
</feature>
<dbReference type="GO" id="GO:0002098">
    <property type="term" value="P:tRNA wobble uridine modification"/>
    <property type="evidence" value="ECO:0007669"/>
    <property type="project" value="TreeGrafter"/>
</dbReference>
<dbReference type="FunFam" id="3.40.50.300:FF:000924">
    <property type="entry name" value="tRNA modification GTPase GTPBP3, mitochondrial"/>
    <property type="match status" value="1"/>
</dbReference>
<dbReference type="GO" id="GO:0005525">
    <property type="term" value="F:GTP binding"/>
    <property type="evidence" value="ECO:0007669"/>
    <property type="project" value="UniProtKB-KW"/>
</dbReference>
<dbReference type="PROSITE" id="PS51709">
    <property type="entry name" value="G_TRME"/>
    <property type="match status" value="1"/>
</dbReference>
<dbReference type="InterPro" id="IPR006073">
    <property type="entry name" value="GTP-bd"/>
</dbReference>
<dbReference type="Gene3D" id="3.40.50.300">
    <property type="entry name" value="P-loop containing nucleotide triphosphate hydrolases"/>
    <property type="match status" value="1"/>
</dbReference>
<dbReference type="PRINTS" id="PR00449">
    <property type="entry name" value="RASTRNSFRMNG"/>
</dbReference>
<evidence type="ECO:0000256" key="4">
    <source>
        <dbReference type="ARBA" id="ARBA00022801"/>
    </source>
</evidence>
<dbReference type="GO" id="GO:0005739">
    <property type="term" value="C:mitochondrion"/>
    <property type="evidence" value="ECO:0007669"/>
    <property type="project" value="TreeGrafter"/>
</dbReference>
<protein>
    <submittedName>
        <fullName evidence="7">GTPB3 GTPase</fullName>
    </submittedName>
</protein>
<feature type="non-terminal residue" evidence="7">
    <location>
        <position position="427"/>
    </location>
</feature>
<proteinExistence type="inferred from homology"/>
<evidence type="ECO:0000256" key="1">
    <source>
        <dbReference type="ARBA" id="ARBA00011043"/>
    </source>
</evidence>
<dbReference type="NCBIfam" id="NF003661">
    <property type="entry name" value="PRK05291.1-3"/>
    <property type="match status" value="1"/>
</dbReference>
<dbReference type="Gene3D" id="3.30.1360.120">
    <property type="entry name" value="Probable tRNA modification gtpase trme, domain 1"/>
    <property type="match status" value="1"/>
</dbReference>
<dbReference type="Pfam" id="PF10396">
    <property type="entry name" value="TrmE_N"/>
    <property type="match status" value="1"/>
</dbReference>
<dbReference type="InterPro" id="IPR027266">
    <property type="entry name" value="TrmE/GcvT-like"/>
</dbReference>
<accession>A0A7L2NNE9</accession>
<evidence type="ECO:0000259" key="6">
    <source>
        <dbReference type="PROSITE" id="PS51709"/>
    </source>
</evidence>
<dbReference type="InterPro" id="IPR018948">
    <property type="entry name" value="GTP-bd_TrmE_N"/>
</dbReference>
<comment type="caution">
    <text evidence="7">The sequence shown here is derived from an EMBL/GenBank/DDBJ whole genome shotgun (WGS) entry which is preliminary data.</text>
</comment>
<dbReference type="Pfam" id="PF12631">
    <property type="entry name" value="MnmE_helical"/>
    <property type="match status" value="1"/>
</dbReference>
<dbReference type="CDD" id="cd04164">
    <property type="entry name" value="trmE"/>
    <property type="match status" value="1"/>
</dbReference>
<dbReference type="InterPro" id="IPR027417">
    <property type="entry name" value="P-loop_NTPase"/>
</dbReference>
<dbReference type="PANTHER" id="PTHR42714:SF2">
    <property type="entry name" value="TRNA MODIFICATION GTPASE GTPBP3, MITOCHONDRIAL"/>
    <property type="match status" value="1"/>
</dbReference>
<evidence type="ECO:0000256" key="2">
    <source>
        <dbReference type="ARBA" id="ARBA00022694"/>
    </source>
</evidence>
<evidence type="ECO:0000256" key="5">
    <source>
        <dbReference type="ARBA" id="ARBA00023134"/>
    </source>
</evidence>
<evidence type="ECO:0000256" key="3">
    <source>
        <dbReference type="ARBA" id="ARBA00022741"/>
    </source>
</evidence>
<dbReference type="NCBIfam" id="TIGR00231">
    <property type="entry name" value="small_GTP"/>
    <property type="match status" value="1"/>
</dbReference>
<dbReference type="Gene3D" id="1.20.120.430">
    <property type="entry name" value="tRNA modification GTPase MnmE domain 2"/>
    <property type="match status" value="1"/>
</dbReference>
<dbReference type="InterPro" id="IPR031168">
    <property type="entry name" value="G_TrmE"/>
</dbReference>
<dbReference type="CDD" id="cd14858">
    <property type="entry name" value="TrmE_N"/>
    <property type="match status" value="1"/>
</dbReference>
<evidence type="ECO:0000313" key="8">
    <source>
        <dbReference type="Proteomes" id="UP000535705"/>
    </source>
</evidence>
<dbReference type="InterPro" id="IPR025867">
    <property type="entry name" value="MnmE_helical"/>
</dbReference>